<dbReference type="GO" id="GO:0051258">
    <property type="term" value="P:protein polymerization"/>
    <property type="evidence" value="ECO:0007669"/>
    <property type="project" value="UniProtKB-UniRule"/>
</dbReference>
<keyword evidence="4 8" id="KW-0547">Nucleotide-binding</keyword>
<dbReference type="InterPro" id="IPR020805">
    <property type="entry name" value="Cell_div_FtsZ_CS"/>
</dbReference>
<reference evidence="14" key="1">
    <citation type="journal article" date="2020" name="mSystems">
        <title>Genome- and Community-Level Interaction Insights into Carbon Utilization and Element Cycling Functions of Hydrothermarchaeota in Hydrothermal Sediment.</title>
        <authorList>
            <person name="Zhou Z."/>
            <person name="Liu Y."/>
            <person name="Xu W."/>
            <person name="Pan J."/>
            <person name="Luo Z.H."/>
            <person name="Li M."/>
        </authorList>
    </citation>
    <scope>NUCLEOTIDE SEQUENCE [LARGE SCALE GENOMIC DNA]</scope>
    <source>
        <strain evidence="14">HyVt-115</strain>
    </source>
</reference>
<evidence type="ECO:0000256" key="1">
    <source>
        <dbReference type="ARBA" id="ARBA00009690"/>
    </source>
</evidence>
<keyword evidence="5 8" id="KW-0342">GTP-binding</keyword>
<protein>
    <recommendedName>
        <fullName evidence="8 9">Cell division protein FtsZ</fullName>
    </recommendedName>
</protein>
<dbReference type="AlphaFoldDB" id="A0A7C0U6G9"/>
<evidence type="ECO:0000256" key="6">
    <source>
        <dbReference type="ARBA" id="ARBA00023210"/>
    </source>
</evidence>
<dbReference type="InterPro" id="IPR000158">
    <property type="entry name" value="Cell_div_FtsZ"/>
</dbReference>
<evidence type="ECO:0000256" key="3">
    <source>
        <dbReference type="ARBA" id="ARBA00022618"/>
    </source>
</evidence>
<dbReference type="GO" id="GO:0005525">
    <property type="term" value="F:GTP binding"/>
    <property type="evidence" value="ECO:0007669"/>
    <property type="project" value="UniProtKB-UniRule"/>
</dbReference>
<dbReference type="GO" id="GO:0005737">
    <property type="term" value="C:cytoplasm"/>
    <property type="evidence" value="ECO:0007669"/>
    <property type="project" value="UniProtKB-SubCell"/>
</dbReference>
<dbReference type="FunFam" id="3.40.50.1440:FF:000023">
    <property type="entry name" value="Cell division protein FtsZ"/>
    <property type="match status" value="1"/>
</dbReference>
<feature type="domain" description="Tubulin/FtsZ GTPase" evidence="12">
    <location>
        <begin position="13"/>
        <end position="205"/>
    </location>
</feature>
<name>A0A7C0U6G9_9BACT</name>
<dbReference type="InterPro" id="IPR018316">
    <property type="entry name" value="Tubulin/FtsZ_2-layer-sand-dom"/>
</dbReference>
<feature type="region of interest" description="Disordered" evidence="11">
    <location>
        <begin position="323"/>
        <end position="375"/>
    </location>
</feature>
<feature type="compositionally biased region" description="Acidic residues" evidence="11">
    <location>
        <begin position="323"/>
        <end position="333"/>
    </location>
</feature>
<feature type="binding site" evidence="8">
    <location>
        <begin position="21"/>
        <end position="25"/>
    </location>
    <ligand>
        <name>GTP</name>
        <dbReference type="ChEBI" id="CHEBI:37565"/>
    </ligand>
</feature>
<keyword evidence="6 8" id="KW-0717">Septation</keyword>
<comment type="subunit">
    <text evidence="8">Homodimer. Polymerizes to form a dynamic ring structure in a strictly GTP-dependent manner. Interacts directly with several other division proteins.</text>
</comment>
<dbReference type="HAMAP" id="MF_00909">
    <property type="entry name" value="FtsZ"/>
    <property type="match status" value="1"/>
</dbReference>
<evidence type="ECO:0000256" key="4">
    <source>
        <dbReference type="ARBA" id="ARBA00022741"/>
    </source>
</evidence>
<dbReference type="PROSITE" id="PS01135">
    <property type="entry name" value="FTSZ_2"/>
    <property type="match status" value="1"/>
</dbReference>
<feature type="binding site" evidence="8">
    <location>
        <position position="139"/>
    </location>
    <ligand>
        <name>GTP</name>
        <dbReference type="ChEBI" id="CHEBI:37565"/>
    </ligand>
</feature>
<dbReference type="PROSITE" id="PS01134">
    <property type="entry name" value="FTSZ_1"/>
    <property type="match status" value="1"/>
</dbReference>
<comment type="subcellular location">
    <subcellularLocation>
        <location evidence="8">Cytoplasm</location>
    </subcellularLocation>
    <text evidence="8">Assembles at midcell at the inner surface of the cytoplasmic membrane.</text>
</comment>
<dbReference type="Pfam" id="PF12327">
    <property type="entry name" value="FtsZ_C"/>
    <property type="match status" value="1"/>
</dbReference>
<dbReference type="Pfam" id="PF00091">
    <property type="entry name" value="Tubulin"/>
    <property type="match status" value="1"/>
</dbReference>
<dbReference type="GO" id="GO:0032153">
    <property type="term" value="C:cell division site"/>
    <property type="evidence" value="ECO:0007669"/>
    <property type="project" value="UniProtKB-UniRule"/>
</dbReference>
<evidence type="ECO:0000256" key="7">
    <source>
        <dbReference type="ARBA" id="ARBA00023306"/>
    </source>
</evidence>
<dbReference type="Gene3D" id="3.30.1330.20">
    <property type="entry name" value="Tubulin/FtsZ, C-terminal domain"/>
    <property type="match status" value="1"/>
</dbReference>
<organism evidence="14">
    <name type="scientific">Thermosulfidibacter takaii</name>
    <dbReference type="NCBI Taxonomy" id="412593"/>
    <lineage>
        <taxon>Bacteria</taxon>
        <taxon>Pseudomonadati</taxon>
        <taxon>Thermosulfidibacterota</taxon>
        <taxon>Thermosulfidibacteria</taxon>
        <taxon>Thermosulfidibacterales</taxon>
        <taxon>Thermosulfidibacteraceae</taxon>
    </lineage>
</organism>
<dbReference type="InterPro" id="IPR045061">
    <property type="entry name" value="FtsZ/CetZ"/>
</dbReference>
<dbReference type="SMART" id="SM00864">
    <property type="entry name" value="Tubulin"/>
    <property type="match status" value="1"/>
</dbReference>
<dbReference type="CDD" id="cd02201">
    <property type="entry name" value="FtsZ_type1"/>
    <property type="match status" value="1"/>
</dbReference>
<feature type="binding site" evidence="8">
    <location>
        <position position="143"/>
    </location>
    <ligand>
        <name>GTP</name>
        <dbReference type="ChEBI" id="CHEBI:37565"/>
    </ligand>
</feature>
<dbReference type="InterPro" id="IPR003008">
    <property type="entry name" value="Tubulin_FtsZ_GTPase"/>
</dbReference>
<dbReference type="SUPFAM" id="SSF55307">
    <property type="entry name" value="Tubulin C-terminal domain-like"/>
    <property type="match status" value="1"/>
</dbReference>
<dbReference type="EMBL" id="DQWS01000062">
    <property type="protein sequence ID" value="HDD52753.1"/>
    <property type="molecule type" value="Genomic_DNA"/>
</dbReference>
<dbReference type="PANTHER" id="PTHR30314:SF3">
    <property type="entry name" value="MITOCHONDRIAL DIVISION PROTEIN FSZA"/>
    <property type="match status" value="1"/>
</dbReference>
<dbReference type="PRINTS" id="PR00423">
    <property type="entry name" value="CELLDVISFTSZ"/>
</dbReference>
<keyword evidence="3 8" id="KW-0132">Cell division</keyword>
<evidence type="ECO:0000259" key="13">
    <source>
        <dbReference type="SMART" id="SM00865"/>
    </source>
</evidence>
<dbReference type="GO" id="GO:0000917">
    <property type="term" value="P:division septum assembly"/>
    <property type="evidence" value="ECO:0007669"/>
    <property type="project" value="UniProtKB-KW"/>
</dbReference>
<feature type="binding site" evidence="8">
    <location>
        <begin position="108"/>
        <end position="110"/>
    </location>
    <ligand>
        <name>GTP</name>
        <dbReference type="ChEBI" id="CHEBI:37565"/>
    </ligand>
</feature>
<dbReference type="GO" id="GO:0003924">
    <property type="term" value="F:GTPase activity"/>
    <property type="evidence" value="ECO:0007669"/>
    <property type="project" value="UniProtKB-UniRule"/>
</dbReference>
<dbReference type="Gene3D" id="3.40.50.1440">
    <property type="entry name" value="Tubulin/FtsZ, GTPase domain"/>
    <property type="match status" value="1"/>
</dbReference>
<keyword evidence="7 8" id="KW-0131">Cell cycle</keyword>
<comment type="function">
    <text evidence="8 10">Essential cell division protein that forms a contractile ring structure (Z ring) at the future cell division site. The regulation of the ring assembly controls the timing and the location of cell division. One of the functions of the FtsZ ring is to recruit other cell division proteins to the septum to produce a new cell wall between the dividing cells. Binds GTP and shows GTPase activity.</text>
</comment>
<evidence type="ECO:0000259" key="12">
    <source>
        <dbReference type="SMART" id="SM00864"/>
    </source>
</evidence>
<evidence type="ECO:0000256" key="9">
    <source>
        <dbReference type="NCBIfam" id="TIGR00065"/>
    </source>
</evidence>
<proteinExistence type="inferred from homology"/>
<evidence type="ECO:0000313" key="14">
    <source>
        <dbReference type="EMBL" id="HDD52753.1"/>
    </source>
</evidence>
<comment type="caution">
    <text evidence="14">The sequence shown here is derived from an EMBL/GenBank/DDBJ whole genome shotgun (WGS) entry which is preliminary data.</text>
</comment>
<evidence type="ECO:0000256" key="10">
    <source>
        <dbReference type="RuleBase" id="RU000631"/>
    </source>
</evidence>
<evidence type="ECO:0000256" key="8">
    <source>
        <dbReference type="HAMAP-Rule" id="MF_00909"/>
    </source>
</evidence>
<dbReference type="PANTHER" id="PTHR30314">
    <property type="entry name" value="CELL DIVISION PROTEIN FTSZ-RELATED"/>
    <property type="match status" value="1"/>
</dbReference>
<keyword evidence="2 8" id="KW-0963">Cytoplasm</keyword>
<dbReference type="SMART" id="SM00865">
    <property type="entry name" value="Tubulin_C"/>
    <property type="match status" value="1"/>
</dbReference>
<dbReference type="GO" id="GO:0043093">
    <property type="term" value="P:FtsZ-dependent cytokinesis"/>
    <property type="evidence" value="ECO:0007669"/>
    <property type="project" value="UniProtKB-UniRule"/>
</dbReference>
<evidence type="ECO:0000256" key="11">
    <source>
        <dbReference type="SAM" id="MobiDB-lite"/>
    </source>
</evidence>
<evidence type="ECO:0000256" key="2">
    <source>
        <dbReference type="ARBA" id="ARBA00022490"/>
    </source>
</evidence>
<feature type="compositionally biased region" description="Low complexity" evidence="11">
    <location>
        <begin position="334"/>
        <end position="349"/>
    </location>
</feature>
<comment type="similarity">
    <text evidence="1 8 10">Belongs to the FtsZ family.</text>
</comment>
<feature type="domain" description="Tubulin/FtsZ 2-layer sandwich" evidence="13">
    <location>
        <begin position="207"/>
        <end position="325"/>
    </location>
</feature>
<dbReference type="InterPro" id="IPR024757">
    <property type="entry name" value="FtsZ_C"/>
</dbReference>
<dbReference type="InterPro" id="IPR036525">
    <property type="entry name" value="Tubulin/FtsZ_GTPase_sf"/>
</dbReference>
<sequence>MIELDEDLTRSAVLKVVGVGGAGGNAVDNMIEHGLQGVEFVAINTDVQALSRCKAPVKVHIGSSVTRGLGAGAHPDVGRRAAEEDEDRIREALAGADMVFVTAGMGGGTGTGAAPVVARIARELGALTVAVVTKPFLFEGRRRMKNAEEGLKDLRACVDTIITIPNEKLFEVVDEKTSVVDAFKIADDVLRQGVQGISDIITVPGLVNVDFADVKTVMEGQGLALMGTASATGDNRAREAAMGAVSSPLLEDVRVEGAKGVLINITGGRNLTLTEVREAAGVIYEAAHEDANIIFGAVIDDRVDEEVRVTVIATGFDEMPAEEQLEPTVDEEAASQAQSEEAPEETSQPVHEDIDLEEYGDLPPMLRRMLEKDSH</sequence>
<dbReference type="InterPro" id="IPR037103">
    <property type="entry name" value="Tubulin/FtsZ-like_C"/>
</dbReference>
<dbReference type="NCBIfam" id="TIGR00065">
    <property type="entry name" value="ftsZ"/>
    <property type="match status" value="1"/>
</dbReference>
<evidence type="ECO:0000256" key="5">
    <source>
        <dbReference type="ARBA" id="ARBA00023134"/>
    </source>
</evidence>
<dbReference type="Proteomes" id="UP000885690">
    <property type="component" value="Unassembled WGS sequence"/>
</dbReference>
<accession>A0A7C0U6G9</accession>
<dbReference type="InterPro" id="IPR008280">
    <property type="entry name" value="Tub_FtsZ_C"/>
</dbReference>
<gene>
    <name evidence="8 14" type="primary">ftsZ</name>
    <name evidence="14" type="ORF">ENF32_01625</name>
</gene>
<dbReference type="SUPFAM" id="SSF52490">
    <property type="entry name" value="Tubulin nucleotide-binding domain-like"/>
    <property type="match status" value="1"/>
</dbReference>
<feature type="binding site" evidence="8">
    <location>
        <position position="187"/>
    </location>
    <ligand>
        <name>GTP</name>
        <dbReference type="ChEBI" id="CHEBI:37565"/>
    </ligand>
</feature>